<dbReference type="Gene3D" id="3.40.50.150">
    <property type="entry name" value="Vaccinia Virus protein VP39"/>
    <property type="match status" value="1"/>
</dbReference>
<reference evidence="2 3" key="1">
    <citation type="journal article" date="2019" name="Int. J. Syst. Evol. Microbiol.">
        <title>The Global Catalogue of Microorganisms (GCM) 10K type strain sequencing project: providing services to taxonomists for standard genome sequencing and annotation.</title>
        <authorList>
            <consortium name="The Broad Institute Genomics Platform"/>
            <consortium name="The Broad Institute Genome Sequencing Center for Infectious Disease"/>
            <person name="Wu L."/>
            <person name="Ma J."/>
        </authorList>
    </citation>
    <scope>NUCLEOTIDE SEQUENCE [LARGE SCALE GENOMIC DNA]</scope>
    <source>
        <strain evidence="2 3">JCM 15900</strain>
    </source>
</reference>
<dbReference type="InterPro" id="IPR012967">
    <property type="entry name" value="COMT_dimerisation"/>
</dbReference>
<evidence type="ECO:0000313" key="3">
    <source>
        <dbReference type="Proteomes" id="UP001500984"/>
    </source>
</evidence>
<proteinExistence type="predicted"/>
<dbReference type="CDD" id="cd06193">
    <property type="entry name" value="siderophore_interacting"/>
    <property type="match status" value="1"/>
</dbReference>
<dbReference type="Pfam" id="PF08021">
    <property type="entry name" value="FAD_binding_9"/>
    <property type="match status" value="1"/>
</dbReference>
<name>A0ABN2X6N3_9MICO</name>
<evidence type="ECO:0000259" key="1">
    <source>
        <dbReference type="PROSITE" id="PS51384"/>
    </source>
</evidence>
<evidence type="ECO:0000313" key="2">
    <source>
        <dbReference type="EMBL" id="GAA2105723.1"/>
    </source>
</evidence>
<dbReference type="InterPro" id="IPR039261">
    <property type="entry name" value="FNR_nucleotide-bd"/>
</dbReference>
<dbReference type="InterPro" id="IPR036388">
    <property type="entry name" value="WH-like_DNA-bd_sf"/>
</dbReference>
<dbReference type="InterPro" id="IPR036390">
    <property type="entry name" value="WH_DNA-bd_sf"/>
</dbReference>
<comment type="caution">
    <text evidence="2">The sequence shown here is derived from an EMBL/GenBank/DDBJ whole genome shotgun (WGS) entry which is preliminary data.</text>
</comment>
<dbReference type="PANTHER" id="PTHR30157">
    <property type="entry name" value="FERRIC REDUCTASE, NADPH-DEPENDENT"/>
    <property type="match status" value="1"/>
</dbReference>
<dbReference type="Pfam" id="PF04954">
    <property type="entry name" value="SIP"/>
    <property type="match status" value="1"/>
</dbReference>
<protein>
    <recommendedName>
        <fullName evidence="1">FAD-binding FR-type domain-containing protein</fullName>
    </recommendedName>
</protein>
<dbReference type="InterPro" id="IPR013113">
    <property type="entry name" value="SIP_FAD-bd"/>
</dbReference>
<dbReference type="InterPro" id="IPR039374">
    <property type="entry name" value="SIP_fam"/>
</dbReference>
<keyword evidence="3" id="KW-1185">Reference proteome</keyword>
<dbReference type="Pfam" id="PF08100">
    <property type="entry name" value="Dimerisation"/>
    <property type="match status" value="1"/>
</dbReference>
<dbReference type="SUPFAM" id="SSF46785">
    <property type="entry name" value="Winged helix' DNA-binding domain"/>
    <property type="match status" value="1"/>
</dbReference>
<dbReference type="InterPro" id="IPR017938">
    <property type="entry name" value="Riboflavin_synthase-like_b-brl"/>
</dbReference>
<dbReference type="Proteomes" id="UP001500984">
    <property type="component" value="Unassembled WGS sequence"/>
</dbReference>
<organism evidence="2 3">
    <name type="scientific">Brevibacterium salitolerans</name>
    <dbReference type="NCBI Taxonomy" id="1403566"/>
    <lineage>
        <taxon>Bacteria</taxon>
        <taxon>Bacillati</taxon>
        <taxon>Actinomycetota</taxon>
        <taxon>Actinomycetes</taxon>
        <taxon>Micrococcales</taxon>
        <taxon>Brevibacteriaceae</taxon>
        <taxon>Brevibacterium</taxon>
    </lineage>
</organism>
<dbReference type="EMBL" id="BAAAPZ010000019">
    <property type="protein sequence ID" value="GAA2105723.1"/>
    <property type="molecule type" value="Genomic_DNA"/>
</dbReference>
<dbReference type="SUPFAM" id="SSF53335">
    <property type="entry name" value="S-adenosyl-L-methionine-dependent methyltransferases"/>
    <property type="match status" value="1"/>
</dbReference>
<dbReference type="InterPro" id="IPR017927">
    <property type="entry name" value="FAD-bd_FR_type"/>
</dbReference>
<dbReference type="PANTHER" id="PTHR30157:SF0">
    <property type="entry name" value="NADPH-DEPENDENT FERRIC-CHELATE REDUCTASE"/>
    <property type="match status" value="1"/>
</dbReference>
<dbReference type="Gene3D" id="3.40.50.80">
    <property type="entry name" value="Nucleotide-binding domain of ferredoxin-NADP reductase (FNR) module"/>
    <property type="match status" value="1"/>
</dbReference>
<dbReference type="PROSITE" id="PS51384">
    <property type="entry name" value="FAD_FR"/>
    <property type="match status" value="1"/>
</dbReference>
<accession>A0ABN2X6N3</accession>
<dbReference type="InterPro" id="IPR007037">
    <property type="entry name" value="SIP_rossman_dom"/>
</dbReference>
<dbReference type="Gene3D" id="2.40.30.10">
    <property type="entry name" value="Translation factors"/>
    <property type="match status" value="1"/>
</dbReference>
<dbReference type="RefSeq" id="WP_344338379.1">
    <property type="nucleotide sequence ID" value="NZ_BAAAPZ010000019.1"/>
</dbReference>
<dbReference type="InterPro" id="IPR029063">
    <property type="entry name" value="SAM-dependent_MTases_sf"/>
</dbReference>
<sequence>MSLHDLRIHPLVVRTVTVAAVEDVTPRMRRIRLTGEELGAFTRDGHAHPPFSSPGFDDHVKLVLARGGPLETALPLQLPDGIEWTPAPHRETRDYTPRSFDPEAGELVLDFVMHGDGPAATWARDAAPGDPLTFVGPKSSLVLPTDATALVLVGDETALPALGRFFDERPLPAPAHVLAFAADPAAHQPLALGPEDSVRWEHMPHPDGEAIARSFDELVEDRDLGERPYVWAAGEASSLLPLRRRLSGLVARGDRSITGYWHRTEEAEAAAVAPALPEAPAAWFAIRAALDLGLLPVLSAGARTADGIAAALGVPHVRLRPLLDALVPSGLLERDDAGAWRLSALGRDLLDDPHAQEEFTGPEAAQILALAHTAEAVRGGTPAWELAHGTPFARTLADPATAAHLAHEAESLAFLQYGLVRRLAELDAHSLLAVGPAAGVLAEVAARGGIAVRPLAAGEERTPAPEASPAAATDGGTVIVSALLLHHLDDAAALAHLRTLAAHASRALLLDSPAPDALSPDAALRTLVQFGTSGTPPRTPADVAALAQEAGWTALSARGLGWGLHATELVRG</sequence>
<feature type="domain" description="FAD-binding FR-type" evidence="1">
    <location>
        <begin position="11"/>
        <end position="144"/>
    </location>
</feature>
<dbReference type="Gene3D" id="1.10.10.10">
    <property type="entry name" value="Winged helix-like DNA-binding domain superfamily/Winged helix DNA-binding domain"/>
    <property type="match status" value="1"/>
</dbReference>
<gene>
    <name evidence="2" type="ORF">GCM10009823_31300</name>
</gene>
<dbReference type="SUPFAM" id="SSF63380">
    <property type="entry name" value="Riboflavin synthase domain-like"/>
    <property type="match status" value="1"/>
</dbReference>